<dbReference type="SFLD" id="SFLDG01138">
    <property type="entry name" value="C1.6.2:_Deoxy-d-mannose-octulo"/>
    <property type="match status" value="1"/>
</dbReference>
<feature type="binding site" evidence="7">
    <location>
        <position position="20"/>
    </location>
    <ligand>
        <name>substrate</name>
    </ligand>
</feature>
<dbReference type="InterPro" id="IPR036412">
    <property type="entry name" value="HAD-like_sf"/>
</dbReference>
<feature type="binding site" evidence="7">
    <location>
        <position position="18"/>
    </location>
    <ligand>
        <name>Mg(2+)</name>
        <dbReference type="ChEBI" id="CHEBI:18420"/>
    </ligand>
</feature>
<evidence type="ECO:0000256" key="6">
    <source>
        <dbReference type="ARBA" id="ARBA00022842"/>
    </source>
</evidence>
<dbReference type="FunFam" id="3.40.50.1000:FF:000029">
    <property type="entry name" value="3-deoxy-D-manno-octulosonate 8-phosphate phosphatase KdsC"/>
    <property type="match status" value="1"/>
</dbReference>
<evidence type="ECO:0000256" key="4">
    <source>
        <dbReference type="ARBA" id="ARBA00022723"/>
    </source>
</evidence>
<keyword evidence="9" id="KW-1185">Reference proteome</keyword>
<dbReference type="SUPFAM" id="SSF56784">
    <property type="entry name" value="HAD-like"/>
    <property type="match status" value="1"/>
</dbReference>
<protein>
    <submittedName>
        <fullName evidence="8">3-deoxy-D-manno-octulosonate 8-phosphate phosphatase (KDO 8-P phosphatase)</fullName>
    </submittedName>
</protein>
<evidence type="ECO:0000256" key="7">
    <source>
        <dbReference type="PIRSR" id="PIRSR006118-2"/>
    </source>
</evidence>
<dbReference type="RefSeq" id="WP_093241884.1">
    <property type="nucleotide sequence ID" value="NZ_FNQF01000004.1"/>
</dbReference>
<dbReference type="AlphaFoldDB" id="A0A1H3ZT60"/>
<dbReference type="SFLD" id="SFLDS00003">
    <property type="entry name" value="Haloacid_Dehalogenase"/>
    <property type="match status" value="1"/>
</dbReference>
<dbReference type="NCBIfam" id="TIGR01670">
    <property type="entry name" value="KdsC-phosphatas"/>
    <property type="match status" value="1"/>
</dbReference>
<dbReference type="GO" id="GO:0008781">
    <property type="term" value="F:N-acylneuraminate cytidylyltransferase activity"/>
    <property type="evidence" value="ECO:0007669"/>
    <property type="project" value="TreeGrafter"/>
</dbReference>
<dbReference type="InterPro" id="IPR010023">
    <property type="entry name" value="KdsC_fam"/>
</dbReference>
<dbReference type="SFLD" id="SFLDG01136">
    <property type="entry name" value="C1.6:_Phosphoserine_Phosphatas"/>
    <property type="match status" value="1"/>
</dbReference>
<dbReference type="GO" id="GO:0046872">
    <property type="term" value="F:metal ion binding"/>
    <property type="evidence" value="ECO:0007669"/>
    <property type="project" value="UniProtKB-KW"/>
</dbReference>
<keyword evidence="5" id="KW-0378">Hydrolase</keyword>
<keyword evidence="4 7" id="KW-0479">Metal-binding</keyword>
<dbReference type="Gene3D" id="3.40.50.1000">
    <property type="entry name" value="HAD superfamily/HAD-like"/>
    <property type="match status" value="1"/>
</dbReference>
<keyword evidence="6 7" id="KW-0460">Magnesium</keyword>
<evidence type="ECO:0000313" key="8">
    <source>
        <dbReference type="EMBL" id="SEA26795.1"/>
    </source>
</evidence>
<reference evidence="8 9" key="1">
    <citation type="submission" date="2016-10" db="EMBL/GenBank/DDBJ databases">
        <authorList>
            <person name="de Groot N.N."/>
        </authorList>
    </citation>
    <scope>NUCLEOTIDE SEQUENCE [LARGE SCALE GENOMIC DNA]</scope>
    <source>
        <strain evidence="8 9">DSM 23581</strain>
    </source>
</reference>
<proteinExistence type="inferred from homology"/>
<evidence type="ECO:0000256" key="1">
    <source>
        <dbReference type="ARBA" id="ARBA00001946"/>
    </source>
</evidence>
<dbReference type="PIRSF" id="PIRSF006118">
    <property type="entry name" value="KDO8-P_Ptase"/>
    <property type="match status" value="1"/>
</dbReference>
<sequence length="168" mass="18860">MEKNYKQILNDITTFVFDIDGVLTNGQLNITLEGDLLRTMNVKDGYALKKAIHEGYEILIISGGTNEGTRTRLKDLGITNIHLGINDKVECLEEFLDVYDIKPENVAYMGDDIPDIYPMKKVALPTCPQDAVNEVKAISLYVSHKNGGQACVRDLIEQVMKAQNKWQV</sequence>
<dbReference type="STRING" id="908615.SAMN05421540_104198"/>
<evidence type="ECO:0000313" key="9">
    <source>
        <dbReference type="Proteomes" id="UP000198820"/>
    </source>
</evidence>
<comment type="cofactor">
    <cofactor evidence="1 7">
        <name>Mg(2+)</name>
        <dbReference type="ChEBI" id="CHEBI:18420"/>
    </cofactor>
</comment>
<gene>
    <name evidence="8" type="ORF">SAMN05421540_104198</name>
</gene>
<feature type="binding site" evidence="7">
    <location>
        <position position="111"/>
    </location>
    <ligand>
        <name>Mg(2+)</name>
        <dbReference type="ChEBI" id="CHEBI:18420"/>
    </ligand>
</feature>
<accession>A0A1H3ZT60</accession>
<dbReference type="EMBL" id="FNQF01000004">
    <property type="protein sequence ID" value="SEA26795.1"/>
    <property type="molecule type" value="Genomic_DNA"/>
</dbReference>
<dbReference type="InterPro" id="IPR023214">
    <property type="entry name" value="HAD_sf"/>
</dbReference>
<evidence type="ECO:0000256" key="2">
    <source>
        <dbReference type="ARBA" id="ARBA00005893"/>
    </source>
</evidence>
<dbReference type="GO" id="GO:0016788">
    <property type="term" value="F:hydrolase activity, acting on ester bonds"/>
    <property type="evidence" value="ECO:0007669"/>
    <property type="project" value="InterPro"/>
</dbReference>
<name>A0A1H3ZT60_9FLAO</name>
<comment type="similarity">
    <text evidence="2">Belongs to the KdsC family.</text>
</comment>
<comment type="subunit">
    <text evidence="3">Homotetramer.</text>
</comment>
<evidence type="ECO:0000256" key="3">
    <source>
        <dbReference type="ARBA" id="ARBA00011881"/>
    </source>
</evidence>
<evidence type="ECO:0000256" key="5">
    <source>
        <dbReference type="ARBA" id="ARBA00022801"/>
    </source>
</evidence>
<dbReference type="PANTHER" id="PTHR21485:SF3">
    <property type="entry name" value="N-ACYLNEURAMINATE CYTIDYLYLTRANSFERASE"/>
    <property type="match status" value="1"/>
</dbReference>
<dbReference type="Proteomes" id="UP000198820">
    <property type="component" value="Unassembled WGS sequence"/>
</dbReference>
<dbReference type="PANTHER" id="PTHR21485">
    <property type="entry name" value="HAD SUPERFAMILY MEMBERS CMAS AND KDSC"/>
    <property type="match status" value="1"/>
</dbReference>
<organism evidence="8 9">
    <name type="scientific">Psychroflexus halocasei</name>
    <dbReference type="NCBI Taxonomy" id="908615"/>
    <lineage>
        <taxon>Bacteria</taxon>
        <taxon>Pseudomonadati</taxon>
        <taxon>Bacteroidota</taxon>
        <taxon>Flavobacteriia</taxon>
        <taxon>Flavobacteriales</taxon>
        <taxon>Flavobacteriaceae</taxon>
        <taxon>Psychroflexus</taxon>
    </lineage>
</organism>
<dbReference type="InterPro" id="IPR050793">
    <property type="entry name" value="CMP-NeuNAc_synthase"/>
</dbReference>